<dbReference type="Pfam" id="PF03808">
    <property type="entry name" value="Glyco_tran_WecG"/>
    <property type="match status" value="1"/>
</dbReference>
<accession>A0A175R7L0</accession>
<dbReference type="InterPro" id="IPR004629">
    <property type="entry name" value="WecG_TagA_CpsF"/>
</dbReference>
<evidence type="ECO:0000256" key="2">
    <source>
        <dbReference type="ARBA" id="ARBA00022679"/>
    </source>
</evidence>
<protein>
    <recommendedName>
        <fullName evidence="5">Glycosyl transferase</fullName>
    </recommendedName>
</protein>
<dbReference type="CDD" id="cd06533">
    <property type="entry name" value="Glyco_transf_WecG_TagA"/>
    <property type="match status" value="1"/>
</dbReference>
<dbReference type="STRING" id="401562.NS365_04325"/>
<name>A0A175R7L0_9HYPH</name>
<evidence type="ECO:0000313" key="3">
    <source>
        <dbReference type="EMBL" id="KTQ90519.1"/>
    </source>
</evidence>
<dbReference type="PANTHER" id="PTHR34136:SF1">
    <property type="entry name" value="UDP-N-ACETYL-D-MANNOSAMINURONIC ACID TRANSFERASE"/>
    <property type="match status" value="1"/>
</dbReference>
<proteinExistence type="predicted"/>
<dbReference type="NCBIfam" id="TIGR00696">
    <property type="entry name" value="wecG_tagA_cpsF"/>
    <property type="match status" value="1"/>
</dbReference>
<comment type="caution">
    <text evidence="3">The sequence shown here is derived from an EMBL/GenBank/DDBJ whole genome shotgun (WGS) entry which is preliminary data.</text>
</comment>
<dbReference type="PATRIC" id="fig|401562.3.peg.2950"/>
<sequence>MLDEIFRPRPPGTRIVLGGANLHGLYVTHVDPAYDRLLARPDTLVILDGMPLVWMLRARGHKVERAHRTTWVDWLTDSFERAAREGKGVFVLGHAPEVLETGLALARARWPSLRIDGHHGFFDMTAGSAELEAVLARIAAAEPHFLVVGMGMPRQERFVDAYRERLAVPVVGLGGAAFAYFAGFEPTPPRWMGRWGLEWLHRLAADPRRMAHRYLLEPPLLAGHLARRAWTQRPQSP</sequence>
<reference evidence="3 4" key="1">
    <citation type="journal article" date="2016" name="Front. Microbiol.">
        <title>Genomic Resource of Rice Seed Associated Bacteria.</title>
        <authorList>
            <person name="Midha S."/>
            <person name="Bansal K."/>
            <person name="Sharma S."/>
            <person name="Kumar N."/>
            <person name="Patil P.P."/>
            <person name="Chaudhry V."/>
            <person name="Patil P.B."/>
        </authorList>
    </citation>
    <scope>NUCLEOTIDE SEQUENCE [LARGE SCALE GENOMIC DNA]</scope>
    <source>
        <strain evidence="3 4">NS226</strain>
    </source>
</reference>
<dbReference type="GO" id="GO:0016758">
    <property type="term" value="F:hexosyltransferase activity"/>
    <property type="evidence" value="ECO:0007669"/>
    <property type="project" value="TreeGrafter"/>
</dbReference>
<evidence type="ECO:0008006" key="5">
    <source>
        <dbReference type="Google" id="ProtNLM"/>
    </source>
</evidence>
<dbReference type="Proteomes" id="UP000078272">
    <property type="component" value="Unassembled WGS sequence"/>
</dbReference>
<organism evidence="3 4">
    <name type="scientific">Aureimonas ureilytica</name>
    <dbReference type="NCBI Taxonomy" id="401562"/>
    <lineage>
        <taxon>Bacteria</taxon>
        <taxon>Pseudomonadati</taxon>
        <taxon>Pseudomonadota</taxon>
        <taxon>Alphaproteobacteria</taxon>
        <taxon>Hyphomicrobiales</taxon>
        <taxon>Aurantimonadaceae</taxon>
        <taxon>Aureimonas</taxon>
    </lineage>
</organism>
<dbReference type="AlphaFoldDB" id="A0A175R7L0"/>
<evidence type="ECO:0000313" key="4">
    <source>
        <dbReference type="Proteomes" id="UP000078272"/>
    </source>
</evidence>
<keyword evidence="1" id="KW-0328">Glycosyltransferase</keyword>
<keyword evidence="2" id="KW-0808">Transferase</keyword>
<evidence type="ECO:0000256" key="1">
    <source>
        <dbReference type="ARBA" id="ARBA00022676"/>
    </source>
</evidence>
<gene>
    <name evidence="3" type="ORF">NS226_16155</name>
</gene>
<dbReference type="PANTHER" id="PTHR34136">
    <property type="match status" value="1"/>
</dbReference>
<dbReference type="EMBL" id="LDPZ01000036">
    <property type="protein sequence ID" value="KTQ90519.1"/>
    <property type="molecule type" value="Genomic_DNA"/>
</dbReference>